<dbReference type="InterPro" id="IPR024520">
    <property type="entry name" value="DUF3558"/>
</dbReference>
<comment type="caution">
    <text evidence="2">The sequence shown here is derived from an EMBL/GenBank/DDBJ whole genome shotgun (WGS) entry which is preliminary data.</text>
</comment>
<accession>A0ABN3FM46</accession>
<protein>
    <recommendedName>
        <fullName evidence="4">DUF3558 domain-containing protein</fullName>
    </recommendedName>
</protein>
<proteinExistence type="predicted"/>
<dbReference type="EMBL" id="BAAARA010000001">
    <property type="protein sequence ID" value="GAA2332760.1"/>
    <property type="molecule type" value="Genomic_DNA"/>
</dbReference>
<keyword evidence="1" id="KW-0732">Signal</keyword>
<evidence type="ECO:0000256" key="1">
    <source>
        <dbReference type="SAM" id="SignalP"/>
    </source>
</evidence>
<dbReference type="Proteomes" id="UP001501218">
    <property type="component" value="Unassembled WGS sequence"/>
</dbReference>
<sequence length="178" mass="18426">MKTVSRALTAAAAGVALFGLSACSGGGAGDTTTGEPTTEPQAKAIESFDPCTFFESDELTSFGVSTQSQDFSPVSFEPGCKWDGEKLDISLQKNAEETVDSYESSGSWDSYHKTTIAGRQGAVALETGATDVGSCTVLVDAGGGVAIYMLDGMMRDSVADPCGELEKIANQTASRLPK</sequence>
<name>A0ABN3FM46_9PSEU</name>
<keyword evidence="3" id="KW-1185">Reference proteome</keyword>
<feature type="chain" id="PRO_5047159221" description="DUF3558 domain-containing protein" evidence="1">
    <location>
        <begin position="29"/>
        <end position="178"/>
    </location>
</feature>
<reference evidence="2 3" key="1">
    <citation type="journal article" date="2019" name="Int. J. Syst. Evol. Microbiol.">
        <title>The Global Catalogue of Microorganisms (GCM) 10K type strain sequencing project: providing services to taxonomists for standard genome sequencing and annotation.</title>
        <authorList>
            <consortium name="The Broad Institute Genomics Platform"/>
            <consortium name="The Broad Institute Genome Sequencing Center for Infectious Disease"/>
            <person name="Wu L."/>
            <person name="Ma J."/>
        </authorList>
    </citation>
    <scope>NUCLEOTIDE SEQUENCE [LARGE SCALE GENOMIC DNA]</scope>
    <source>
        <strain evidence="2 3">JCM 16221</strain>
    </source>
</reference>
<dbReference type="PROSITE" id="PS51257">
    <property type="entry name" value="PROKAR_LIPOPROTEIN"/>
    <property type="match status" value="1"/>
</dbReference>
<organism evidence="2 3">
    <name type="scientific">Saccharopolyspora halophila</name>
    <dbReference type="NCBI Taxonomy" id="405551"/>
    <lineage>
        <taxon>Bacteria</taxon>
        <taxon>Bacillati</taxon>
        <taxon>Actinomycetota</taxon>
        <taxon>Actinomycetes</taxon>
        <taxon>Pseudonocardiales</taxon>
        <taxon>Pseudonocardiaceae</taxon>
        <taxon>Saccharopolyspora</taxon>
    </lineage>
</organism>
<evidence type="ECO:0000313" key="2">
    <source>
        <dbReference type="EMBL" id="GAA2332760.1"/>
    </source>
</evidence>
<feature type="signal peptide" evidence="1">
    <location>
        <begin position="1"/>
        <end position="28"/>
    </location>
</feature>
<dbReference type="Pfam" id="PF12079">
    <property type="entry name" value="DUF3558"/>
    <property type="match status" value="1"/>
</dbReference>
<evidence type="ECO:0000313" key="3">
    <source>
        <dbReference type="Proteomes" id="UP001501218"/>
    </source>
</evidence>
<dbReference type="RefSeq" id="WP_344126025.1">
    <property type="nucleotide sequence ID" value="NZ_BAAARA010000001.1"/>
</dbReference>
<gene>
    <name evidence="2" type="ORF">GCM10009854_05120</name>
</gene>
<evidence type="ECO:0008006" key="4">
    <source>
        <dbReference type="Google" id="ProtNLM"/>
    </source>
</evidence>